<evidence type="ECO:0000313" key="2">
    <source>
        <dbReference type="EMBL" id="KAK0598040.1"/>
    </source>
</evidence>
<name>A0AA39SVH1_ACESA</name>
<proteinExistence type="predicted"/>
<feature type="region of interest" description="Disordered" evidence="1">
    <location>
        <begin position="1"/>
        <end position="23"/>
    </location>
</feature>
<dbReference type="SUPFAM" id="SSF56112">
    <property type="entry name" value="Protein kinase-like (PK-like)"/>
    <property type="match status" value="1"/>
</dbReference>
<reference evidence="2" key="2">
    <citation type="submission" date="2023-06" db="EMBL/GenBank/DDBJ databases">
        <authorList>
            <person name="Swenson N.G."/>
            <person name="Wegrzyn J.L."/>
            <person name="Mcevoy S.L."/>
        </authorList>
    </citation>
    <scope>NUCLEOTIDE SEQUENCE</scope>
    <source>
        <strain evidence="2">NS2018</strain>
        <tissue evidence="2">Leaf</tissue>
    </source>
</reference>
<sequence length="148" mass="17033">MEIDPRTYSEENSGSQSDDELEESSSIAKEKSGLYFGLHFAILDYILDCMLDYIFDFYHCVIEFDRMRDLIAEEKTSSQELRLLRLGEHTIGDDSSYNILRGEKHTESQDLSMFPLSLVLKATQNFFDENKLGEGGFGSVYKVIIMRC</sequence>
<dbReference type="AlphaFoldDB" id="A0AA39SVH1"/>
<accession>A0AA39SVH1</accession>
<dbReference type="InterPro" id="IPR011009">
    <property type="entry name" value="Kinase-like_dom_sf"/>
</dbReference>
<keyword evidence="3" id="KW-1185">Reference proteome</keyword>
<organism evidence="2 3">
    <name type="scientific">Acer saccharum</name>
    <name type="common">Sugar maple</name>
    <dbReference type="NCBI Taxonomy" id="4024"/>
    <lineage>
        <taxon>Eukaryota</taxon>
        <taxon>Viridiplantae</taxon>
        <taxon>Streptophyta</taxon>
        <taxon>Embryophyta</taxon>
        <taxon>Tracheophyta</taxon>
        <taxon>Spermatophyta</taxon>
        <taxon>Magnoliopsida</taxon>
        <taxon>eudicotyledons</taxon>
        <taxon>Gunneridae</taxon>
        <taxon>Pentapetalae</taxon>
        <taxon>rosids</taxon>
        <taxon>malvids</taxon>
        <taxon>Sapindales</taxon>
        <taxon>Sapindaceae</taxon>
        <taxon>Hippocastanoideae</taxon>
        <taxon>Acereae</taxon>
        <taxon>Acer</taxon>
    </lineage>
</organism>
<dbReference type="EMBL" id="JAUESC010000004">
    <property type="protein sequence ID" value="KAK0598040.1"/>
    <property type="molecule type" value="Genomic_DNA"/>
</dbReference>
<protein>
    <submittedName>
        <fullName evidence="2">Uncharacterized protein</fullName>
    </submittedName>
</protein>
<evidence type="ECO:0000256" key="1">
    <source>
        <dbReference type="SAM" id="MobiDB-lite"/>
    </source>
</evidence>
<gene>
    <name evidence="2" type="ORF">LWI29_030977</name>
</gene>
<reference evidence="2" key="1">
    <citation type="journal article" date="2022" name="Plant J.">
        <title>Strategies of tolerance reflected in two North American maple genomes.</title>
        <authorList>
            <person name="McEvoy S.L."/>
            <person name="Sezen U.U."/>
            <person name="Trouern-Trend A."/>
            <person name="McMahon S.M."/>
            <person name="Schaberg P.G."/>
            <person name="Yang J."/>
            <person name="Wegrzyn J.L."/>
            <person name="Swenson N.G."/>
        </authorList>
    </citation>
    <scope>NUCLEOTIDE SEQUENCE</scope>
    <source>
        <strain evidence="2">NS2018</strain>
    </source>
</reference>
<comment type="caution">
    <text evidence="2">The sequence shown here is derived from an EMBL/GenBank/DDBJ whole genome shotgun (WGS) entry which is preliminary data.</text>
</comment>
<dbReference type="Proteomes" id="UP001168877">
    <property type="component" value="Unassembled WGS sequence"/>
</dbReference>
<evidence type="ECO:0000313" key="3">
    <source>
        <dbReference type="Proteomes" id="UP001168877"/>
    </source>
</evidence>
<dbReference type="Gene3D" id="3.30.200.20">
    <property type="entry name" value="Phosphorylase Kinase, domain 1"/>
    <property type="match status" value="1"/>
</dbReference>